<evidence type="ECO:0000256" key="1">
    <source>
        <dbReference type="ARBA" id="ARBA00022729"/>
    </source>
</evidence>
<evidence type="ECO:0000313" key="3">
    <source>
        <dbReference type="EMBL" id="AND78807.1"/>
    </source>
</evidence>
<protein>
    <recommendedName>
        <fullName evidence="2">SH3b domain-containing protein</fullName>
    </recommendedName>
</protein>
<dbReference type="Gene3D" id="3.30.1380.10">
    <property type="match status" value="1"/>
</dbReference>
<sequence length="1096" mass="122596">MKGNFLIRERQRFSIRKYTFGAVSVLLGCVLFFGGQRVLAEEQNSVCPQETVAEEVKESAEGAIADVYLGTAEDNQLQTVEIGSSEVSISEQQQTYDTDTGQSVGDGTTADVVLSEMLIQTETAVTDSFELSAESEKPETADNSLQLVSSLEETVDPVQTRTVFNVNDFLAESNFISPVSLSESKMVASGSLPNQGNYVYTKRTEVKNEPKLSARTEFYVNAGDKVFYDQLITADGYQWISYLSYSGVRRYAAISEQTSVQVPKIQSLASQGLYTFTKEVTVKSEPKQSAPVQFVFNKGETINYDSVLDSDGHQWLSYISYSGIRRYVDIGQSIKSAIKPQITENKVTGQLIIQNKTSEGFEVLVTNVSDNNGIVSVKVPVWTVNAGQDDIIWYNASKQNNGDYRVAVKISNHKNEHGTYNVHLYYVENNGKTVGVASTHTNVAAVSTVASAIPSRGSYRFTKNVDVKNQPRLSAKTEFTFTKGEAINYDRVLTEDNYQWLSYVSYSGIRRYIPIIENTTDDKKIINSQTQVTRTGNIAIHNQTSDGFDVIIDNIFDSKGIQSVKVPVWSVRNGQDDLIWYDAVRHNNNYKVTVKRSNHKNDYGDYYINLYYVENDNQLAGIVSAKTTLSEPQVVRTGNLSIQNQSSDRFDVIVSNVSDSRGIREVKIPVWTDKNGQDDLIWYNGHRQNDGNYKITVNRSSHKNEYGDYHVHLYYIENDGQTVGITSTEVTLSEPKTSGTIAIEDKSSQGFTVVIQNVSSPVGIQAVKVPVWSTQGGQDDLIWYDAVNQGGGTYKAIVRTSAHQNSYGEYNIHLYYVQRDGTMMGIVATKTIVEAPKTNEKREVTYNGSYYSIQGKYDQILVVNKNYPLSPTYNPGENGTAKAAFVRMRDDMIKQGYNVGYGYSGFRSYSTQAELYQSYVNRDGQTAADRYSARPGYSEHQTGLAYDLTDKSGALLEDKAASDWLRKNAHKYGFVVRYQSGKEAITGFMEEPWHVRYIGKEAQEIYESGLSLEEYYGFKGGNYSYAQTLNNNSLPSQGSYTFTKRSSVKAEAKVSSPELAYYDKGNTVNYDKVLFSDGCQWISYIAFSGVRRYIAI</sequence>
<dbReference type="PANTHER" id="PTHR34385:SF1">
    <property type="entry name" value="PEPTIDOGLYCAN L-ALANYL-D-GLUTAMATE ENDOPEPTIDASE CWLK"/>
    <property type="match status" value="1"/>
</dbReference>
<dbReference type="Pfam" id="PF04650">
    <property type="entry name" value="YSIRK_signal"/>
    <property type="match status" value="1"/>
</dbReference>
<dbReference type="Pfam" id="PF08460">
    <property type="entry name" value="SH3_5"/>
    <property type="match status" value="4"/>
</dbReference>
<dbReference type="SMART" id="SM00287">
    <property type="entry name" value="SH3b"/>
    <property type="match status" value="4"/>
</dbReference>
<organism evidence="3 4">
    <name type="scientific">Streptococcus pantholopis</name>
    <dbReference type="NCBI Taxonomy" id="1811193"/>
    <lineage>
        <taxon>Bacteria</taxon>
        <taxon>Bacillati</taxon>
        <taxon>Bacillota</taxon>
        <taxon>Bacilli</taxon>
        <taxon>Lactobacillales</taxon>
        <taxon>Streptococcaceae</taxon>
        <taxon>Streptococcus</taxon>
    </lineage>
</organism>
<dbReference type="InterPro" id="IPR058193">
    <property type="entry name" value="VanY/YodJ_core_dom"/>
</dbReference>
<dbReference type="Pfam" id="PF08481">
    <property type="entry name" value="GBS_Bsp-like"/>
    <property type="match status" value="4"/>
</dbReference>
<dbReference type="OrthoDB" id="9792074at2"/>
<dbReference type="RefSeq" id="WP_067060374.1">
    <property type="nucleotide sequence ID" value="NZ_CP014699.1"/>
</dbReference>
<dbReference type="InterPro" id="IPR009045">
    <property type="entry name" value="Zn_M74/Hedgehog-like"/>
</dbReference>
<dbReference type="Pfam" id="PF02557">
    <property type="entry name" value="VanY"/>
    <property type="match status" value="1"/>
</dbReference>
<dbReference type="AlphaFoldDB" id="A0A172Q5T5"/>
<accession>A0A172Q5T5</accession>
<feature type="domain" description="SH3b" evidence="2">
    <location>
        <begin position="456"/>
        <end position="522"/>
    </location>
</feature>
<keyword evidence="1" id="KW-0732">Signal</keyword>
<dbReference type="STRING" id="1811193.A0O21_01565"/>
<reference evidence="3 4" key="1">
    <citation type="journal article" date="2016" name="Int. J. Syst. Evol. Microbiol.">
        <title>Streptococcuspantholopis sp. nov., isolated from faeces of the Tibetan antelope (Pantholops hodgsonii).</title>
        <authorList>
            <person name="Bai X."/>
            <person name="Xiong Y."/>
            <person name="Lu S."/>
            <person name="Jin D."/>
            <person name="Lai X."/>
            <person name="Yang J."/>
            <person name="Niu L."/>
            <person name="Hu S."/>
            <person name="Meng X."/>
            <person name="Pu J."/>
            <person name="Ye C."/>
            <person name="Xu J."/>
        </authorList>
    </citation>
    <scope>NUCLEOTIDE SEQUENCE [LARGE SCALE GENOMIC DNA]</scope>
    <source>
        <strain evidence="3 4">TA 26</strain>
    </source>
</reference>
<dbReference type="GO" id="GO:0008233">
    <property type="term" value="F:peptidase activity"/>
    <property type="evidence" value="ECO:0007669"/>
    <property type="project" value="InterPro"/>
</dbReference>
<dbReference type="NCBIfam" id="NF041194">
    <property type="entry name" value="LD_carboxy_LdcB"/>
    <property type="match status" value="1"/>
</dbReference>
<gene>
    <name evidence="3" type="ORF">A0O21_01565</name>
</gene>
<dbReference type="Proteomes" id="UP000077317">
    <property type="component" value="Chromosome"/>
</dbReference>
<dbReference type="CDD" id="cd14852">
    <property type="entry name" value="LD-carboxypeptidase"/>
    <property type="match status" value="1"/>
</dbReference>
<dbReference type="InterPro" id="IPR003646">
    <property type="entry name" value="SH3-like_bac-type"/>
</dbReference>
<dbReference type="NCBIfam" id="TIGR01168">
    <property type="entry name" value="YSIRK_signal"/>
    <property type="match status" value="1"/>
</dbReference>
<dbReference type="InterPro" id="IPR013688">
    <property type="entry name" value="GBS_Bsp-like"/>
</dbReference>
<dbReference type="PROSITE" id="PS51257">
    <property type="entry name" value="PROKAR_LIPOPROTEIN"/>
    <property type="match status" value="1"/>
</dbReference>
<evidence type="ECO:0000313" key="4">
    <source>
        <dbReference type="Proteomes" id="UP000077317"/>
    </source>
</evidence>
<evidence type="ECO:0000259" key="2">
    <source>
        <dbReference type="SMART" id="SM00287"/>
    </source>
</evidence>
<dbReference type="GO" id="GO:0006508">
    <property type="term" value="P:proteolysis"/>
    <property type="evidence" value="ECO:0007669"/>
    <property type="project" value="InterPro"/>
</dbReference>
<dbReference type="InterPro" id="IPR003709">
    <property type="entry name" value="VanY-like_core_dom"/>
</dbReference>
<dbReference type="Gene3D" id="2.60.40.3760">
    <property type="match status" value="4"/>
</dbReference>
<name>A0A172Q5T5_9STRE</name>
<dbReference type="SUPFAM" id="SSF55166">
    <property type="entry name" value="Hedgehog/DD-peptidase"/>
    <property type="match status" value="1"/>
</dbReference>
<feature type="domain" description="SH3b" evidence="2">
    <location>
        <begin position="271"/>
        <end position="337"/>
    </location>
</feature>
<keyword evidence="4" id="KW-1185">Reference proteome</keyword>
<feature type="domain" description="SH3b" evidence="2">
    <location>
        <begin position="195"/>
        <end position="261"/>
    </location>
</feature>
<proteinExistence type="predicted"/>
<reference evidence="4" key="2">
    <citation type="submission" date="2016-03" db="EMBL/GenBank/DDBJ databases">
        <title>Streptococcus antelopensis sp. nov., isolated from the feces of the Tibetan antelope (Pantholops hodgsonii) in Hoh Xil National Nature Reserve, Qinghai, China.</title>
        <authorList>
            <person name="Bai X."/>
        </authorList>
    </citation>
    <scope>NUCLEOTIDE SEQUENCE [LARGE SCALE GENOMIC DNA]</scope>
    <source>
        <strain evidence="4">TA 26</strain>
    </source>
</reference>
<dbReference type="InterPro" id="IPR052179">
    <property type="entry name" value="DD-CPase-like"/>
</dbReference>
<dbReference type="KEGG" id="spat:A0O21_01565"/>
<feature type="domain" description="SH3b" evidence="2">
    <location>
        <begin position="1037"/>
        <end position="1096"/>
    </location>
</feature>
<dbReference type="InterPro" id="IPR005877">
    <property type="entry name" value="YSIRK_signal_dom"/>
</dbReference>
<dbReference type="PANTHER" id="PTHR34385">
    <property type="entry name" value="D-ALANYL-D-ALANINE CARBOXYPEPTIDASE"/>
    <property type="match status" value="1"/>
</dbReference>
<dbReference type="EMBL" id="CP014699">
    <property type="protein sequence ID" value="AND78807.1"/>
    <property type="molecule type" value="Genomic_DNA"/>
</dbReference>
<dbReference type="Gene3D" id="2.30.30.40">
    <property type="entry name" value="SH3 Domains"/>
    <property type="match status" value="4"/>
</dbReference>